<dbReference type="RefSeq" id="WP_338344871.1">
    <property type="nucleotide sequence ID" value="NZ_CAUZLH010000002.1"/>
</dbReference>
<comment type="caution">
    <text evidence="1">The sequence shown here is derived from an EMBL/GenBank/DDBJ whole genome shotgun (WGS) entry which is preliminary data.</text>
</comment>
<evidence type="ECO:0000313" key="1">
    <source>
        <dbReference type="EMBL" id="CAK1254149.1"/>
    </source>
</evidence>
<name>A0ABN9YZT8_9LACO</name>
<keyword evidence="2" id="KW-1185">Reference proteome</keyword>
<reference evidence="1 2" key="1">
    <citation type="submission" date="2023-10" db="EMBL/GenBank/DDBJ databases">
        <authorList>
            <person name="Botero Cardona J."/>
        </authorList>
    </citation>
    <scope>NUCLEOTIDE SEQUENCE [LARGE SCALE GENOMIC DNA]</scope>
    <source>
        <strain evidence="1 2">R-55214</strain>
    </source>
</reference>
<dbReference type="EMBL" id="CAUZMB010000014">
    <property type="protein sequence ID" value="CAK1254149.1"/>
    <property type="molecule type" value="Genomic_DNA"/>
</dbReference>
<proteinExistence type="predicted"/>
<evidence type="ECO:0000313" key="2">
    <source>
        <dbReference type="Proteomes" id="UP001314166"/>
    </source>
</evidence>
<dbReference type="Proteomes" id="UP001314166">
    <property type="component" value="Unassembled WGS sequence"/>
</dbReference>
<gene>
    <name evidence="1" type="ORF">R55214_HHFBAMCI_01526</name>
</gene>
<accession>A0ABN9YZT8</accession>
<sequence>MVTTGNSVADGLDQHLHEYDEWERNNQSETYLNVWKHGELSIDEIEESNLGPFLKHIKKTGYPFQYVLDADLGEFLDSDELTSYSVETIYF</sequence>
<organism evidence="1 2">
    <name type="scientific">Fructobacillus evanidus</name>
    <dbReference type="NCBI Taxonomy" id="3064281"/>
    <lineage>
        <taxon>Bacteria</taxon>
        <taxon>Bacillati</taxon>
        <taxon>Bacillota</taxon>
        <taxon>Bacilli</taxon>
        <taxon>Lactobacillales</taxon>
        <taxon>Lactobacillaceae</taxon>
        <taxon>Fructobacillus</taxon>
    </lineage>
</organism>
<protein>
    <submittedName>
        <fullName evidence="1">Uncharacterized protein</fullName>
    </submittedName>
</protein>